<dbReference type="Pfam" id="PF07687">
    <property type="entry name" value="M20_dimer"/>
    <property type="match status" value="1"/>
</dbReference>
<evidence type="ECO:0000259" key="1">
    <source>
        <dbReference type="Pfam" id="PF07687"/>
    </source>
</evidence>
<keyword evidence="3" id="KW-1185">Reference proteome</keyword>
<proteinExistence type="predicted"/>
<dbReference type="Gene3D" id="3.30.70.360">
    <property type="match status" value="1"/>
</dbReference>
<accession>A0ABR6WGM7</accession>
<gene>
    <name evidence="2" type="ORF">GH807_01010</name>
</gene>
<dbReference type="InterPro" id="IPR011650">
    <property type="entry name" value="Peptidase_M20_dimer"/>
</dbReference>
<feature type="domain" description="Peptidase M20 dimerisation" evidence="1">
    <location>
        <begin position="52"/>
        <end position="129"/>
    </location>
</feature>
<dbReference type="SUPFAM" id="SSF55031">
    <property type="entry name" value="Bacterial exopeptidase dimerisation domain"/>
    <property type="match status" value="1"/>
</dbReference>
<evidence type="ECO:0000313" key="2">
    <source>
        <dbReference type="EMBL" id="MBC3795631.1"/>
    </source>
</evidence>
<dbReference type="InterPro" id="IPR036264">
    <property type="entry name" value="Bact_exopeptidase_dim_dom"/>
</dbReference>
<evidence type="ECO:0000313" key="3">
    <source>
        <dbReference type="Proteomes" id="UP000653358"/>
    </source>
</evidence>
<dbReference type="Proteomes" id="UP000653358">
    <property type="component" value="Unassembled WGS sequence"/>
</dbReference>
<reference evidence="2 3" key="1">
    <citation type="journal article" date="2020" name="mSystems">
        <title>Defining Genomic and Predicted Metabolic Features of the Acetobacterium Genus.</title>
        <authorList>
            <person name="Ross D.E."/>
            <person name="Marshall C.W."/>
            <person name="Gulliver D."/>
            <person name="May H.D."/>
            <person name="Norman R.S."/>
        </authorList>
    </citation>
    <scope>NUCLEOTIDE SEQUENCE [LARGE SCALE GENOMIC DNA]</scope>
    <source>
        <strain evidence="2 3">DSM 9173</strain>
    </source>
</reference>
<protein>
    <submittedName>
        <fullName evidence="2">Peptidase dimerization domain-containing protein</fullName>
    </submittedName>
</protein>
<comment type="caution">
    <text evidence="2">The sequence shown here is derived from an EMBL/GenBank/DDBJ whole genome shotgun (WGS) entry which is preliminary data.</text>
</comment>
<sequence length="156" mass="16722">MAPKAVPFILPMNGSTVLPFWKCAPSPGILPDKWYLDRKRGTIMNKAIKRYTYEMTIQGIRVHGSTPWLGADSIIAAAETIRFIKAQMPAIAQGNVTFNSINGGDSVNVMAENCTIRVGLSGSFLTAAKAEELLSGALADGLREAPGTTGTLELIR</sequence>
<dbReference type="EMBL" id="WJBB01000001">
    <property type="protein sequence ID" value="MBC3795631.1"/>
    <property type="molecule type" value="Genomic_DNA"/>
</dbReference>
<name>A0ABR6WGM7_9FIRM</name>
<organism evidence="2 3">
    <name type="scientific">Acetobacterium tundrae</name>
    <dbReference type="NCBI Taxonomy" id="132932"/>
    <lineage>
        <taxon>Bacteria</taxon>
        <taxon>Bacillati</taxon>
        <taxon>Bacillota</taxon>
        <taxon>Clostridia</taxon>
        <taxon>Eubacteriales</taxon>
        <taxon>Eubacteriaceae</taxon>
        <taxon>Acetobacterium</taxon>
    </lineage>
</organism>